<comment type="caution">
    <text evidence="1">The sequence shown here is derived from an EMBL/GenBank/DDBJ whole genome shotgun (WGS) entry which is preliminary data.</text>
</comment>
<protein>
    <submittedName>
        <fullName evidence="1">Uncharacterized protein</fullName>
    </submittedName>
</protein>
<dbReference type="AlphaFoldDB" id="A0A0F9L7K7"/>
<dbReference type="EMBL" id="LAZR01007721">
    <property type="protein sequence ID" value="KKM83381.1"/>
    <property type="molecule type" value="Genomic_DNA"/>
</dbReference>
<reference evidence="1" key="1">
    <citation type="journal article" date="2015" name="Nature">
        <title>Complex archaea that bridge the gap between prokaryotes and eukaryotes.</title>
        <authorList>
            <person name="Spang A."/>
            <person name="Saw J.H."/>
            <person name="Jorgensen S.L."/>
            <person name="Zaremba-Niedzwiedzka K."/>
            <person name="Martijn J."/>
            <person name="Lind A.E."/>
            <person name="van Eijk R."/>
            <person name="Schleper C."/>
            <person name="Guy L."/>
            <person name="Ettema T.J."/>
        </authorList>
    </citation>
    <scope>NUCLEOTIDE SEQUENCE</scope>
</reference>
<sequence>MINHKTRRKTHFTKAMLALSLLPFVVIQIDIASLFKRRSLSHTIEAQ</sequence>
<gene>
    <name evidence="1" type="ORF">LCGC14_1309970</name>
</gene>
<name>A0A0F9L7K7_9ZZZZ</name>
<proteinExistence type="predicted"/>
<evidence type="ECO:0000313" key="1">
    <source>
        <dbReference type="EMBL" id="KKM83381.1"/>
    </source>
</evidence>
<accession>A0A0F9L7K7</accession>
<organism evidence="1">
    <name type="scientific">marine sediment metagenome</name>
    <dbReference type="NCBI Taxonomy" id="412755"/>
    <lineage>
        <taxon>unclassified sequences</taxon>
        <taxon>metagenomes</taxon>
        <taxon>ecological metagenomes</taxon>
    </lineage>
</organism>